<dbReference type="FunFam" id="2.40.50.770:FF:000002">
    <property type="entry name" value="recQ-mediated genome instability protein 1"/>
    <property type="match status" value="1"/>
</dbReference>
<keyword evidence="7" id="KW-1185">Reference proteome</keyword>
<dbReference type="RefSeq" id="XP_016663755.1">
    <property type="nucleotide sequence ID" value="XM_016808266.2"/>
</dbReference>
<dbReference type="Proteomes" id="UP000007819">
    <property type="component" value="Chromosome A1"/>
</dbReference>
<dbReference type="GO" id="GO:0000166">
    <property type="term" value="F:nucleotide binding"/>
    <property type="evidence" value="ECO:0007669"/>
    <property type="project" value="InterPro"/>
</dbReference>
<dbReference type="Gene3D" id="2.40.50.770">
    <property type="entry name" value="RecQ-mediated genome instability protein Rmi1, C-terminal domain"/>
    <property type="match status" value="1"/>
</dbReference>
<dbReference type="GeneID" id="100159136"/>
<dbReference type="EnsemblMetazoa" id="XM_016808266.2">
    <property type="protein sequence ID" value="XP_016663755.1"/>
    <property type="gene ID" value="LOC100159136"/>
</dbReference>
<dbReference type="EnsemblMetazoa" id="XM_029487223.1">
    <property type="protein sequence ID" value="XP_029343083.1"/>
    <property type="gene ID" value="LOC100159136"/>
</dbReference>
<reference evidence="6" key="2">
    <citation type="submission" date="2022-06" db="UniProtKB">
        <authorList>
            <consortium name="EnsemblMetazoa"/>
        </authorList>
    </citation>
    <scope>IDENTIFICATION</scope>
</reference>
<dbReference type="InterPro" id="IPR049363">
    <property type="entry name" value="RMI1_N"/>
</dbReference>
<feature type="domain" description="RecQ-mediated genome instability protein 1 C-terminal OB-fold" evidence="4">
    <location>
        <begin position="446"/>
        <end position="539"/>
    </location>
</feature>
<dbReference type="PANTHER" id="PTHR14790">
    <property type="entry name" value="RECQ-MEDIATED GENOME INSTABILITY PROTEIN 1 RMI1"/>
    <property type="match status" value="1"/>
</dbReference>
<feature type="domain" description="RecQ mediated genome instability protein 1 OB-fold" evidence="3">
    <location>
        <begin position="70"/>
        <end position="200"/>
    </location>
</feature>
<dbReference type="GO" id="GO:0016604">
    <property type="term" value="C:nuclear body"/>
    <property type="evidence" value="ECO:0007669"/>
    <property type="project" value="TreeGrafter"/>
</dbReference>
<evidence type="ECO:0000259" key="5">
    <source>
        <dbReference type="Pfam" id="PF21000"/>
    </source>
</evidence>
<name>A0A8R2B9P5_ACYPI</name>
<dbReference type="GO" id="GO:0000712">
    <property type="term" value="P:resolution of meiotic recombination intermediates"/>
    <property type="evidence" value="ECO:0007669"/>
    <property type="project" value="TreeGrafter"/>
</dbReference>
<protein>
    <recommendedName>
        <fullName evidence="2">RecQ-mediated genome instability protein 1</fullName>
    </recommendedName>
</protein>
<dbReference type="InterPro" id="IPR042470">
    <property type="entry name" value="RMI1_N_C_sf"/>
</dbReference>
<dbReference type="Pfam" id="PF21000">
    <property type="entry name" value="RMI1_N_N"/>
    <property type="match status" value="1"/>
</dbReference>
<dbReference type="Pfam" id="PF16099">
    <property type="entry name" value="RMI1_C"/>
    <property type="match status" value="1"/>
</dbReference>
<dbReference type="RefSeq" id="XP_008187659.1">
    <property type="nucleotide sequence ID" value="XM_008189437.3"/>
</dbReference>
<evidence type="ECO:0000256" key="2">
    <source>
        <dbReference type="ARBA" id="ARBA00018987"/>
    </source>
</evidence>
<dbReference type="GO" id="GO:0031422">
    <property type="term" value="C:RecQ family helicase-topoisomerase III complex"/>
    <property type="evidence" value="ECO:0007669"/>
    <property type="project" value="TreeGrafter"/>
</dbReference>
<evidence type="ECO:0000259" key="4">
    <source>
        <dbReference type="Pfam" id="PF16099"/>
    </source>
</evidence>
<dbReference type="PANTHER" id="PTHR14790:SF15">
    <property type="entry name" value="RECQ-MEDIATED GENOME INSTABILITY PROTEIN 1"/>
    <property type="match status" value="1"/>
</dbReference>
<dbReference type="EnsemblMetazoa" id="XM_029487222.1">
    <property type="protein sequence ID" value="XP_029343082.1"/>
    <property type="gene ID" value="LOC100159136"/>
</dbReference>
<accession>A0A8R2B9P5</accession>
<organism evidence="6 7">
    <name type="scientific">Acyrthosiphon pisum</name>
    <name type="common">Pea aphid</name>
    <dbReference type="NCBI Taxonomy" id="7029"/>
    <lineage>
        <taxon>Eukaryota</taxon>
        <taxon>Metazoa</taxon>
        <taxon>Ecdysozoa</taxon>
        <taxon>Arthropoda</taxon>
        <taxon>Hexapoda</taxon>
        <taxon>Insecta</taxon>
        <taxon>Pterygota</taxon>
        <taxon>Neoptera</taxon>
        <taxon>Paraneoptera</taxon>
        <taxon>Hemiptera</taxon>
        <taxon>Sternorrhyncha</taxon>
        <taxon>Aphidomorpha</taxon>
        <taxon>Aphidoidea</taxon>
        <taxon>Aphididae</taxon>
        <taxon>Macrosiphini</taxon>
        <taxon>Acyrthosiphon</taxon>
    </lineage>
</organism>
<reference evidence="7" key="1">
    <citation type="submission" date="2010-06" db="EMBL/GenBank/DDBJ databases">
        <authorList>
            <person name="Jiang H."/>
            <person name="Abraham K."/>
            <person name="Ali S."/>
            <person name="Alsbrooks S.L."/>
            <person name="Anim B.N."/>
            <person name="Anosike U.S."/>
            <person name="Attaway T."/>
            <person name="Bandaranaike D.P."/>
            <person name="Battles P.K."/>
            <person name="Bell S.N."/>
            <person name="Bell A.V."/>
            <person name="Beltran B."/>
            <person name="Bickham C."/>
            <person name="Bustamante Y."/>
            <person name="Caleb T."/>
            <person name="Canada A."/>
            <person name="Cardenas V."/>
            <person name="Carter K."/>
            <person name="Chacko J."/>
            <person name="Chandrabose M.N."/>
            <person name="Chavez D."/>
            <person name="Chavez A."/>
            <person name="Chen L."/>
            <person name="Chu H.-S."/>
            <person name="Claassen K.J."/>
            <person name="Cockrell R."/>
            <person name="Collins M."/>
            <person name="Cooper J.A."/>
            <person name="Cree A."/>
            <person name="Curry S.M."/>
            <person name="Da Y."/>
            <person name="Dao M.D."/>
            <person name="Das B."/>
            <person name="Davila M.-L."/>
            <person name="Davy-Carroll L."/>
            <person name="Denson S."/>
            <person name="Dinh H."/>
            <person name="Ebong V.E."/>
            <person name="Edwards J.R."/>
            <person name="Egan A."/>
            <person name="El-Daye J."/>
            <person name="Escobedo L."/>
            <person name="Fernandez S."/>
            <person name="Fernando P.R."/>
            <person name="Flagg N."/>
            <person name="Forbes L.D."/>
            <person name="Fowler R.G."/>
            <person name="Fu Q."/>
            <person name="Gabisi R.A."/>
            <person name="Ganer J."/>
            <person name="Garbino Pronczuk A."/>
            <person name="Garcia R.M."/>
            <person name="Garner T."/>
            <person name="Garrett T.E."/>
            <person name="Gonzalez D.A."/>
            <person name="Hamid H."/>
            <person name="Hawkins E.S."/>
            <person name="Hirani K."/>
            <person name="Hogues M.E."/>
            <person name="Hollins B."/>
            <person name="Hsiao C.-H."/>
            <person name="Jabil R."/>
            <person name="James M.L."/>
            <person name="Jhangiani S.N."/>
            <person name="Johnson B."/>
            <person name="Johnson Q."/>
            <person name="Joshi V."/>
            <person name="Kalu J.B."/>
            <person name="Kam C."/>
            <person name="Kashfia A."/>
            <person name="Keebler J."/>
            <person name="Kisamo H."/>
            <person name="Kovar C.L."/>
            <person name="Lago L.A."/>
            <person name="Lai C.-Y."/>
            <person name="Laidlaw J."/>
            <person name="Lara F."/>
            <person name="Le T.-K."/>
            <person name="Lee S.L."/>
            <person name="Legall F.H."/>
            <person name="Lemon S.J."/>
            <person name="Lewis L.R."/>
            <person name="Li B."/>
            <person name="Liu Y."/>
            <person name="Liu Y.-S."/>
            <person name="Lopez J."/>
            <person name="Lozado R.J."/>
            <person name="Lu J."/>
            <person name="Madu R.C."/>
            <person name="Maheshwari M."/>
            <person name="Maheshwari R."/>
            <person name="Malloy K."/>
            <person name="Martinez E."/>
            <person name="Mathew T."/>
            <person name="Mercado I.C."/>
            <person name="Mercado C."/>
            <person name="Meyer B."/>
            <person name="Montgomery K."/>
            <person name="Morgan M.B."/>
            <person name="Munidasa M."/>
            <person name="Nazareth L.V."/>
            <person name="Nelson J."/>
            <person name="Ng B.M."/>
            <person name="Nguyen N.B."/>
            <person name="Nguyen P.Q."/>
            <person name="Nguyen T."/>
            <person name="Obregon M."/>
            <person name="Okwuonu G.O."/>
            <person name="Onwere C.G."/>
            <person name="Orozco G."/>
            <person name="Parra A."/>
            <person name="Patel S."/>
            <person name="Patil S."/>
            <person name="Perez A."/>
            <person name="Perez Y."/>
            <person name="Pham C."/>
            <person name="Primus E.L."/>
            <person name="Pu L.-L."/>
            <person name="Puazo M."/>
            <person name="Qin X."/>
            <person name="Quiroz J.B."/>
            <person name="Reese J."/>
            <person name="Richards S."/>
            <person name="Rives C.M."/>
            <person name="Robberts R."/>
            <person name="Ruiz S.J."/>
            <person name="Ruiz M.J."/>
            <person name="Santibanez J."/>
            <person name="Schneider B.W."/>
            <person name="Sisson I."/>
            <person name="Smith M."/>
            <person name="Sodergren E."/>
            <person name="Song X.-Z."/>
            <person name="Song B.B."/>
            <person name="Summersgill H."/>
            <person name="Thelus R."/>
            <person name="Thornton R.D."/>
            <person name="Trejos Z.Y."/>
            <person name="Usmani K."/>
            <person name="Vattathil S."/>
            <person name="Villasana D."/>
            <person name="Walker D.L."/>
            <person name="Wang S."/>
            <person name="Wang K."/>
            <person name="White C.S."/>
            <person name="Williams A.C."/>
            <person name="Williamson J."/>
            <person name="Wilson K."/>
            <person name="Woghiren I.O."/>
            <person name="Woodworth J.R."/>
            <person name="Worley K.C."/>
            <person name="Wright R.A."/>
            <person name="Wu W."/>
            <person name="Young L."/>
            <person name="Zhang L."/>
            <person name="Zhang J."/>
            <person name="Zhu Y."/>
            <person name="Muzny D.M."/>
            <person name="Weinstock G."/>
            <person name="Gibbs R.A."/>
        </authorList>
    </citation>
    <scope>NUCLEOTIDE SEQUENCE [LARGE SCALE GENOMIC DNA]</scope>
    <source>
        <strain evidence="7">LSR1</strain>
    </source>
</reference>
<dbReference type="SMART" id="SM01161">
    <property type="entry name" value="DUF1767"/>
    <property type="match status" value="1"/>
</dbReference>
<dbReference type="InterPro" id="IPR013894">
    <property type="entry name" value="RMI1_OB"/>
</dbReference>
<evidence type="ECO:0000259" key="3">
    <source>
        <dbReference type="Pfam" id="PF08585"/>
    </source>
</evidence>
<dbReference type="Pfam" id="PF08585">
    <property type="entry name" value="RMI1_N_C"/>
    <property type="match status" value="1"/>
</dbReference>
<comment type="similarity">
    <text evidence="1">Belongs to the RMI1 family.</text>
</comment>
<dbReference type="InterPro" id="IPR032199">
    <property type="entry name" value="RMI1_C"/>
</dbReference>
<dbReference type="RefSeq" id="XP_029343083.1">
    <property type="nucleotide sequence ID" value="XM_029487223.1"/>
</dbReference>
<dbReference type="EnsemblMetazoa" id="XM_008189437.3">
    <property type="protein sequence ID" value="XP_008187659.1"/>
    <property type="gene ID" value="LOC100159136"/>
</dbReference>
<evidence type="ECO:0000313" key="7">
    <source>
        <dbReference type="Proteomes" id="UP000007819"/>
    </source>
</evidence>
<sequence>MAISNIEMHNRVTHHLENSHIIISSENEWFKQCVDFFMSDNPNCDAKDLSAMVVEQLSLSDFQEIALFSLPANLNNCEKKVLTGKYCLQVNTILDVGQSCYSQYNILVKKDTSNTEISDNKPAPWEPKSHRMLKMMCSDGQQDIVAMEYEPLQCLKEPFIPGFKIVVVGPVEYRKGVLLLKSSNVHFIGGEVEHLLIKNAPLNVLCRALNKPELENPYMFSNIEVENAVMEVHEPPDIIPPRNVSTVGIREQNTLIPPSTRTNQNNNSNRTGSEIITYDDFFDGDDDLLYLTQVAEIETRLTQSNNVANSVAPLQTFDTHEHNTKINKTTISVPKNNNVTNKKPAVTARQTKISDMLGPSTSTAYKSSVSEPIRCQNDRTIENNSMNIKQISGKRIASSPVYTETKRPSIELHRPEDDWGDIDMDIDVSNPLIKVLNSASIVKNSKIQVKQNEWICSGIMMDESKHEEVEFSSEVLERLIGISSEEVLQLKNNPLNCAPLKEKIEKGIKGAYRKLHLFKGKITLTYSLDGKKKPTITDMELI</sequence>
<evidence type="ECO:0000313" key="6">
    <source>
        <dbReference type="EnsemblMetazoa" id="XP_008187659.1"/>
    </source>
</evidence>
<evidence type="ECO:0000256" key="1">
    <source>
        <dbReference type="ARBA" id="ARBA00006395"/>
    </source>
</evidence>
<feature type="domain" description="RMI1 N-terminal" evidence="5">
    <location>
        <begin position="18"/>
        <end position="65"/>
    </location>
</feature>
<dbReference type="KEGG" id="api:100159136"/>
<dbReference type="GO" id="GO:0000724">
    <property type="term" value="P:double-strand break repair via homologous recombination"/>
    <property type="evidence" value="ECO:0007669"/>
    <property type="project" value="TreeGrafter"/>
</dbReference>
<dbReference type="OrthoDB" id="341511at2759"/>
<proteinExistence type="inferred from homology"/>
<dbReference type="RefSeq" id="XP_029343082.1">
    <property type="nucleotide sequence ID" value="XM_029487222.1"/>
</dbReference>
<dbReference type="AlphaFoldDB" id="A0A8R2B9P5"/>